<name>A0ABT0XC72_9ACTN</name>
<sequence length="203" mass="21701">MDTARAVTAGTKGVPRAEREAQIIAAAVEEFGRHGYAGASMAAIAARVGVTKPLIYQYFGSKDGLHIAALEHVAGLLTPAITRALSPGAATLDVPLAVLEAIFTTLEGRRHAWFVLFDRTLPSDGELRRTARHHRDIIDRLAASGSAELLRARGIDDEVDADALKHLWTGAVSSLVSWWNAHPEESAEDMAGRCARLFAAVVG</sequence>
<evidence type="ECO:0000256" key="2">
    <source>
        <dbReference type="PROSITE-ProRule" id="PRU00335"/>
    </source>
</evidence>
<dbReference type="RefSeq" id="WP_251418659.1">
    <property type="nucleotide sequence ID" value="NZ_JAMQGM010000051.1"/>
</dbReference>
<reference evidence="4" key="1">
    <citation type="journal article" date="2023" name="Int. J. Syst. Evol. Microbiol.">
        <title>Streptomyces meridianus sp. nov. isolated from brackish water of the Tagus estuary in Alcochete, Portugal.</title>
        <authorList>
            <person name="Santos J.D.N."/>
            <person name="Klimek D."/>
            <person name="Calusinska M."/>
            <person name="Lobo Da Cunha A."/>
            <person name="Catita J."/>
            <person name="Goncalves H."/>
            <person name="Gonzalez I."/>
            <person name="Reyes F."/>
            <person name="Lage O.M."/>
        </authorList>
    </citation>
    <scope>NUCLEOTIDE SEQUENCE</scope>
    <source>
        <strain evidence="4">MTZ3.1</strain>
    </source>
</reference>
<proteinExistence type="predicted"/>
<feature type="domain" description="HTH tetR-type" evidence="3">
    <location>
        <begin position="17"/>
        <end position="77"/>
    </location>
</feature>
<gene>
    <name evidence="4" type="ORF">M1E25_22700</name>
</gene>
<dbReference type="PROSITE" id="PS50977">
    <property type="entry name" value="HTH_TETR_2"/>
    <property type="match status" value="1"/>
</dbReference>
<evidence type="ECO:0000313" key="4">
    <source>
        <dbReference type="EMBL" id="MCM2580122.1"/>
    </source>
</evidence>
<dbReference type="Proteomes" id="UP001167160">
    <property type="component" value="Unassembled WGS sequence"/>
</dbReference>
<dbReference type="PRINTS" id="PR00455">
    <property type="entry name" value="HTHTETR"/>
</dbReference>
<keyword evidence="5" id="KW-1185">Reference proteome</keyword>
<dbReference type="Gene3D" id="1.10.357.10">
    <property type="entry name" value="Tetracycline Repressor, domain 2"/>
    <property type="match status" value="1"/>
</dbReference>
<dbReference type="InterPro" id="IPR009057">
    <property type="entry name" value="Homeodomain-like_sf"/>
</dbReference>
<dbReference type="Pfam" id="PF00440">
    <property type="entry name" value="TetR_N"/>
    <property type="match status" value="1"/>
</dbReference>
<protein>
    <submittedName>
        <fullName evidence="4">TetR/AcrR family transcriptional regulator</fullName>
    </submittedName>
</protein>
<evidence type="ECO:0000313" key="5">
    <source>
        <dbReference type="Proteomes" id="UP001167160"/>
    </source>
</evidence>
<comment type="caution">
    <text evidence="4">The sequence shown here is derived from an EMBL/GenBank/DDBJ whole genome shotgun (WGS) entry which is preliminary data.</text>
</comment>
<dbReference type="PANTHER" id="PTHR30055:SF158">
    <property type="entry name" value="POSSIBLE TRANSCRIPTIONAL REGULATORY PROTEIN (PROBABLY TETR-FAMILY)"/>
    <property type="match status" value="1"/>
</dbReference>
<evidence type="ECO:0000259" key="3">
    <source>
        <dbReference type="PROSITE" id="PS50977"/>
    </source>
</evidence>
<accession>A0ABT0XC72</accession>
<dbReference type="SUPFAM" id="SSF46689">
    <property type="entry name" value="Homeodomain-like"/>
    <property type="match status" value="1"/>
</dbReference>
<dbReference type="EMBL" id="JAMQGM010000051">
    <property type="protein sequence ID" value="MCM2580122.1"/>
    <property type="molecule type" value="Genomic_DNA"/>
</dbReference>
<dbReference type="InterPro" id="IPR050109">
    <property type="entry name" value="HTH-type_TetR-like_transc_reg"/>
</dbReference>
<dbReference type="PANTHER" id="PTHR30055">
    <property type="entry name" value="HTH-TYPE TRANSCRIPTIONAL REGULATOR RUTR"/>
    <property type="match status" value="1"/>
</dbReference>
<dbReference type="PROSITE" id="PS01081">
    <property type="entry name" value="HTH_TETR_1"/>
    <property type="match status" value="1"/>
</dbReference>
<dbReference type="InterPro" id="IPR023772">
    <property type="entry name" value="DNA-bd_HTH_TetR-type_CS"/>
</dbReference>
<evidence type="ECO:0000256" key="1">
    <source>
        <dbReference type="ARBA" id="ARBA00023125"/>
    </source>
</evidence>
<dbReference type="InterPro" id="IPR001647">
    <property type="entry name" value="HTH_TetR"/>
</dbReference>
<feature type="DNA-binding region" description="H-T-H motif" evidence="2">
    <location>
        <begin position="40"/>
        <end position="59"/>
    </location>
</feature>
<organism evidence="4 5">
    <name type="scientific">Streptomyces meridianus</name>
    <dbReference type="NCBI Taxonomy" id="2938945"/>
    <lineage>
        <taxon>Bacteria</taxon>
        <taxon>Bacillati</taxon>
        <taxon>Actinomycetota</taxon>
        <taxon>Actinomycetes</taxon>
        <taxon>Kitasatosporales</taxon>
        <taxon>Streptomycetaceae</taxon>
        <taxon>Streptomyces</taxon>
    </lineage>
</organism>
<keyword evidence="1 2" id="KW-0238">DNA-binding</keyword>